<evidence type="ECO:0000259" key="2">
    <source>
        <dbReference type="SMART" id="SM00903"/>
    </source>
</evidence>
<keyword evidence="4" id="KW-1185">Reference proteome</keyword>
<sequence>MTWRLPAALPPLPDPPRAPTAVFPRPSQQEFRDVLAHLPAGVSVLTTDGAHGPAGLTASAVCSLSVEPPLLLACVDNRSRTLARLLDHGTFAVNVLRRDQTDVARAFADPGTGQDDRFAMVPHRRAEQGAIVFDDALAWLSCRVQDTFPGGDHTIVTGRVQALSHTHGEPLVWHQRGFRGLA</sequence>
<accession>A0A918JBV9</accession>
<dbReference type="Pfam" id="PF01613">
    <property type="entry name" value="Flavin_Reduct"/>
    <property type="match status" value="1"/>
</dbReference>
<dbReference type="SMART" id="SM00903">
    <property type="entry name" value="Flavin_Reduct"/>
    <property type="match status" value="1"/>
</dbReference>
<gene>
    <name evidence="3" type="ORF">GCM10010503_56820</name>
</gene>
<comment type="caution">
    <text evidence="3">The sequence shown here is derived from an EMBL/GenBank/DDBJ whole genome shotgun (WGS) entry which is preliminary data.</text>
</comment>
<evidence type="ECO:0000313" key="4">
    <source>
        <dbReference type="Proteomes" id="UP000620224"/>
    </source>
</evidence>
<reference evidence="3" key="2">
    <citation type="submission" date="2020-09" db="EMBL/GenBank/DDBJ databases">
        <authorList>
            <person name="Sun Q."/>
            <person name="Ohkuma M."/>
        </authorList>
    </citation>
    <scope>NUCLEOTIDE SEQUENCE</scope>
    <source>
        <strain evidence="3">JCM 4490</strain>
    </source>
</reference>
<feature type="domain" description="Flavin reductase like" evidence="2">
    <location>
        <begin position="35"/>
        <end position="180"/>
    </location>
</feature>
<reference evidence="3" key="1">
    <citation type="journal article" date="2014" name="Int. J. Syst. Evol. Microbiol.">
        <title>Complete genome sequence of Corynebacterium casei LMG S-19264T (=DSM 44701T), isolated from a smear-ripened cheese.</title>
        <authorList>
            <consortium name="US DOE Joint Genome Institute (JGI-PGF)"/>
            <person name="Walter F."/>
            <person name="Albersmeier A."/>
            <person name="Kalinowski J."/>
            <person name="Ruckert C."/>
        </authorList>
    </citation>
    <scope>NUCLEOTIDE SEQUENCE</scope>
    <source>
        <strain evidence="3">JCM 4490</strain>
    </source>
</reference>
<dbReference type="AlphaFoldDB" id="A0A918JBV9"/>
<dbReference type="GO" id="GO:0042602">
    <property type="term" value="F:riboflavin reductase (NADPH) activity"/>
    <property type="evidence" value="ECO:0007669"/>
    <property type="project" value="TreeGrafter"/>
</dbReference>
<proteinExistence type="predicted"/>
<dbReference type="Gene3D" id="2.30.110.10">
    <property type="entry name" value="Electron Transport, Fmn-binding Protein, Chain A"/>
    <property type="match status" value="1"/>
</dbReference>
<dbReference type="InterPro" id="IPR002563">
    <property type="entry name" value="Flavin_Rdtase-like_dom"/>
</dbReference>
<organism evidence="3 4">
    <name type="scientific">Streptomyces lucensis JCM 4490</name>
    <dbReference type="NCBI Taxonomy" id="1306176"/>
    <lineage>
        <taxon>Bacteria</taxon>
        <taxon>Bacillati</taxon>
        <taxon>Actinomycetota</taxon>
        <taxon>Actinomycetes</taxon>
        <taxon>Kitasatosporales</taxon>
        <taxon>Streptomycetaceae</taxon>
        <taxon>Streptomyces</taxon>
    </lineage>
</organism>
<dbReference type="PANTHER" id="PTHR30466">
    <property type="entry name" value="FLAVIN REDUCTASE"/>
    <property type="match status" value="1"/>
</dbReference>
<dbReference type="InterPro" id="IPR012349">
    <property type="entry name" value="Split_barrel_FMN-bd"/>
</dbReference>
<evidence type="ECO:0000313" key="3">
    <source>
        <dbReference type="EMBL" id="GGW72029.1"/>
    </source>
</evidence>
<name>A0A918JBV9_9ACTN</name>
<dbReference type="EMBL" id="BMUE01000015">
    <property type="protein sequence ID" value="GGW72029.1"/>
    <property type="molecule type" value="Genomic_DNA"/>
</dbReference>
<dbReference type="Proteomes" id="UP000620224">
    <property type="component" value="Unassembled WGS sequence"/>
</dbReference>
<evidence type="ECO:0000256" key="1">
    <source>
        <dbReference type="ARBA" id="ARBA00023002"/>
    </source>
</evidence>
<dbReference type="GO" id="GO:0006208">
    <property type="term" value="P:pyrimidine nucleobase catabolic process"/>
    <property type="evidence" value="ECO:0007669"/>
    <property type="project" value="TreeGrafter"/>
</dbReference>
<dbReference type="InterPro" id="IPR050268">
    <property type="entry name" value="NADH-dep_flavin_reductase"/>
</dbReference>
<protein>
    <submittedName>
        <fullName evidence="3">Oxidoreductase</fullName>
    </submittedName>
</protein>
<dbReference type="RefSeq" id="WP_229816309.1">
    <property type="nucleotide sequence ID" value="NZ_BMUE01000015.1"/>
</dbReference>
<keyword evidence="1" id="KW-0560">Oxidoreductase</keyword>
<dbReference type="GO" id="GO:0010181">
    <property type="term" value="F:FMN binding"/>
    <property type="evidence" value="ECO:0007669"/>
    <property type="project" value="InterPro"/>
</dbReference>
<dbReference type="PANTHER" id="PTHR30466:SF1">
    <property type="entry name" value="FMN REDUCTASE (NADH) RUTF"/>
    <property type="match status" value="1"/>
</dbReference>
<dbReference type="SUPFAM" id="SSF50475">
    <property type="entry name" value="FMN-binding split barrel"/>
    <property type="match status" value="1"/>
</dbReference>